<dbReference type="Proteomes" id="UP000280395">
    <property type="component" value="Unassembled WGS sequence"/>
</dbReference>
<dbReference type="PRINTS" id="PR00080">
    <property type="entry name" value="SDRFAMILY"/>
</dbReference>
<dbReference type="Gene3D" id="3.40.50.720">
    <property type="entry name" value="NAD(P)-binding Rossmann-like Domain"/>
    <property type="match status" value="1"/>
</dbReference>
<accession>A0A3M5W773</accession>
<dbReference type="EMBL" id="RBUA01000109">
    <property type="protein sequence ID" value="RMU65938.1"/>
    <property type="molecule type" value="Genomic_DNA"/>
</dbReference>
<dbReference type="PANTHER" id="PTHR42879">
    <property type="entry name" value="3-OXOACYL-(ACYL-CARRIER-PROTEIN) REDUCTASE"/>
    <property type="match status" value="1"/>
</dbReference>
<evidence type="ECO:0008006" key="4">
    <source>
        <dbReference type="Google" id="ProtNLM"/>
    </source>
</evidence>
<name>A0A3M5W773_PSESX</name>
<dbReference type="InterPro" id="IPR050259">
    <property type="entry name" value="SDR"/>
</dbReference>
<dbReference type="AlphaFoldDB" id="A0A3M5W773"/>
<evidence type="ECO:0000313" key="3">
    <source>
        <dbReference type="Proteomes" id="UP000280395"/>
    </source>
</evidence>
<sequence length="267" mass="27573">MSMKIDVSGKVAIVSGSTAGIGLGISQALAQSGATVVVIGRDAGKVDDALASIRQAVPAAQLRGVVADLGTVEGAQKLFAAEPRADILVNNLGIFDAVDFFDAPDSEWARFYEVNVISGVRLARHYVPGMVEQGWGRVIFVSSESGVATPADMINYGVTKSANLAVSHGLAKRLAGTGVTVNAILPGPTFTDGLEHMLKDATAESGRSAREEADVFVRHARPTSIIQRAANVDEVANLVAYIASPLSSATTGAALRVDGGVVDSMAI</sequence>
<evidence type="ECO:0000256" key="1">
    <source>
        <dbReference type="ARBA" id="ARBA00006484"/>
    </source>
</evidence>
<evidence type="ECO:0000313" key="2">
    <source>
        <dbReference type="EMBL" id="RMU65938.1"/>
    </source>
</evidence>
<reference evidence="2 3" key="1">
    <citation type="submission" date="2018-08" db="EMBL/GenBank/DDBJ databases">
        <title>Recombination of ecologically and evolutionarily significant loci maintains genetic cohesion in the Pseudomonas syringae species complex.</title>
        <authorList>
            <person name="Dillon M."/>
            <person name="Thakur S."/>
            <person name="Almeida R.N.D."/>
            <person name="Weir B.S."/>
            <person name="Guttman D.S."/>
        </authorList>
    </citation>
    <scope>NUCLEOTIDE SEQUENCE [LARGE SCALE GENOMIC DNA]</scope>
    <source>
        <strain evidence="2 3">ICMP 14479</strain>
    </source>
</reference>
<dbReference type="InterPro" id="IPR002347">
    <property type="entry name" value="SDR_fam"/>
</dbReference>
<comment type="caution">
    <text evidence="2">The sequence shown here is derived from an EMBL/GenBank/DDBJ whole genome shotgun (WGS) entry which is preliminary data.</text>
</comment>
<proteinExistence type="inferred from homology"/>
<dbReference type="InterPro" id="IPR036291">
    <property type="entry name" value="NAD(P)-bd_dom_sf"/>
</dbReference>
<dbReference type="SUPFAM" id="SSF51735">
    <property type="entry name" value="NAD(P)-binding Rossmann-fold domains"/>
    <property type="match status" value="1"/>
</dbReference>
<dbReference type="Pfam" id="PF13561">
    <property type="entry name" value="adh_short_C2"/>
    <property type="match status" value="1"/>
</dbReference>
<organism evidence="2 3">
    <name type="scientific">Pseudomonas syringae pv. avii</name>
    <dbReference type="NCBI Taxonomy" id="663959"/>
    <lineage>
        <taxon>Bacteria</taxon>
        <taxon>Pseudomonadati</taxon>
        <taxon>Pseudomonadota</taxon>
        <taxon>Gammaproteobacteria</taxon>
        <taxon>Pseudomonadales</taxon>
        <taxon>Pseudomonadaceae</taxon>
        <taxon>Pseudomonas</taxon>
        <taxon>Pseudomonas syringae</taxon>
    </lineage>
</organism>
<gene>
    <name evidence="2" type="ORF">ALP29_01553</name>
</gene>
<comment type="similarity">
    <text evidence="1">Belongs to the short-chain dehydrogenases/reductases (SDR) family.</text>
</comment>
<dbReference type="PRINTS" id="PR00081">
    <property type="entry name" value="GDHRDH"/>
</dbReference>
<protein>
    <recommendedName>
        <fullName evidence="4">Oxidoreductase</fullName>
    </recommendedName>
</protein>